<evidence type="ECO:0000313" key="2">
    <source>
        <dbReference type="Proteomes" id="UP001382935"/>
    </source>
</evidence>
<accession>A0ABZ2G356</accession>
<organism evidence="1 2">
    <name type="scientific">Sphingomonas kaistensis</name>
    <dbReference type="NCBI Taxonomy" id="298708"/>
    <lineage>
        <taxon>Bacteria</taxon>
        <taxon>Pseudomonadati</taxon>
        <taxon>Pseudomonadota</taxon>
        <taxon>Alphaproteobacteria</taxon>
        <taxon>Sphingomonadales</taxon>
        <taxon>Sphingomonadaceae</taxon>
        <taxon>Sphingomonas</taxon>
    </lineage>
</organism>
<keyword evidence="2" id="KW-1185">Reference proteome</keyword>
<name>A0ABZ2G356_9SPHN</name>
<protein>
    <submittedName>
        <fullName evidence="1">Uncharacterized protein</fullName>
    </submittedName>
</protein>
<reference evidence="1 2" key="1">
    <citation type="submission" date="2024-02" db="EMBL/GenBank/DDBJ databases">
        <title>Full genome sequence of Sphingomonas kaistensis.</title>
        <authorList>
            <person name="Poletto B.L."/>
            <person name="Silva G."/>
            <person name="Galante D."/>
            <person name="Campos K.R."/>
            <person name="Santos M.B.N."/>
            <person name="Sacchi C.T."/>
        </authorList>
    </citation>
    <scope>NUCLEOTIDE SEQUENCE [LARGE SCALE GENOMIC DNA]</scope>
    <source>
        <strain evidence="1 2">MA4R</strain>
    </source>
</reference>
<gene>
    <name evidence="1" type="ORF">V6R86_12815</name>
</gene>
<dbReference type="EMBL" id="CP145607">
    <property type="protein sequence ID" value="WWM71526.1"/>
    <property type="molecule type" value="Genomic_DNA"/>
</dbReference>
<evidence type="ECO:0000313" key="1">
    <source>
        <dbReference type="EMBL" id="WWM71526.1"/>
    </source>
</evidence>
<dbReference type="RefSeq" id="WP_338504951.1">
    <property type="nucleotide sequence ID" value="NZ_CP145607.1"/>
</dbReference>
<dbReference type="Proteomes" id="UP001382935">
    <property type="component" value="Chromosome"/>
</dbReference>
<proteinExistence type="predicted"/>
<sequence>MMLTTVMVMAAAAAMQADGSTQRKAFTACLRTAAEQAKKDKKTPADFEGLARAGCSAEMTAFRSALVAFDVKNGRPRKPAESDADQQITDYVATYAERVTADGG</sequence>